<keyword evidence="9" id="KW-1185">Reference proteome</keyword>
<dbReference type="GO" id="GO:0004519">
    <property type="term" value="F:endonuclease activity"/>
    <property type="evidence" value="ECO:0007669"/>
    <property type="project" value="UniProtKB-KW"/>
</dbReference>
<keyword evidence="1" id="KW-0808">Transferase</keyword>
<keyword evidence="5" id="KW-0378">Hydrolase</keyword>
<dbReference type="GO" id="GO:0003964">
    <property type="term" value="F:RNA-directed DNA polymerase activity"/>
    <property type="evidence" value="ECO:0007669"/>
    <property type="project" value="UniProtKB-KW"/>
</dbReference>
<protein>
    <submittedName>
        <fullName evidence="8">DNA/RNA polymerases superfamily protein</fullName>
    </submittedName>
</protein>
<dbReference type="InterPro" id="IPR043502">
    <property type="entry name" value="DNA/RNA_pol_sf"/>
</dbReference>
<dbReference type="FunFam" id="3.30.70.270:FF:000020">
    <property type="entry name" value="Transposon Tf2-6 polyprotein-like Protein"/>
    <property type="match status" value="1"/>
</dbReference>
<sequence>MNRIFRPYLDKFVVVFINDILIYSRDDSEHAEHLRIVLQTLRDKKLFAKFSKRHIVSAEGIRVDSSKISVIVHWKLPRNVSEVRSFLNLVGYYRHFVKEFSMVATPMTRLLRKDVKFEWSEKCQKSFEQLKVLLTEAPILVQPESGKEFVIFSDPSLNGLGCVLIQKGKVVACASRQLKPHKKNYPTHNLELAAIIWRHHLFGEKCHIFTNHKSLKYLMTQKDLNLRQQRWLELLKDFELVIDYYQGKVNIVADALSRKSLFALRAMNT</sequence>
<dbReference type="GO" id="GO:0016787">
    <property type="term" value="F:hydrolase activity"/>
    <property type="evidence" value="ECO:0007669"/>
    <property type="project" value="UniProtKB-KW"/>
</dbReference>
<feature type="domain" description="Reverse transcriptase RNase H-like" evidence="7">
    <location>
        <begin position="146"/>
        <end position="238"/>
    </location>
</feature>
<evidence type="ECO:0000256" key="6">
    <source>
        <dbReference type="ARBA" id="ARBA00022918"/>
    </source>
</evidence>
<dbReference type="Gene3D" id="3.30.70.270">
    <property type="match status" value="2"/>
</dbReference>
<keyword evidence="4" id="KW-0255">Endonuclease</keyword>
<evidence type="ECO:0000256" key="4">
    <source>
        <dbReference type="ARBA" id="ARBA00022759"/>
    </source>
</evidence>
<accession>A0A5B6V8X4</accession>
<dbReference type="Pfam" id="PF17917">
    <property type="entry name" value="RT_RNaseH"/>
    <property type="match status" value="1"/>
</dbReference>
<evidence type="ECO:0000256" key="2">
    <source>
        <dbReference type="ARBA" id="ARBA00022695"/>
    </source>
</evidence>
<keyword evidence="2" id="KW-0548">Nucleotidyltransferase</keyword>
<reference evidence="9" key="1">
    <citation type="journal article" date="2019" name="Plant Biotechnol. J.">
        <title>Genome sequencing of the Australian wild diploid species Gossypium australe highlights disease resistance and delayed gland morphogenesis.</title>
        <authorList>
            <person name="Cai Y."/>
            <person name="Cai X."/>
            <person name="Wang Q."/>
            <person name="Wang P."/>
            <person name="Zhang Y."/>
            <person name="Cai C."/>
            <person name="Xu Y."/>
            <person name="Wang K."/>
            <person name="Zhou Z."/>
            <person name="Wang C."/>
            <person name="Geng S."/>
            <person name="Li B."/>
            <person name="Dong Q."/>
            <person name="Hou Y."/>
            <person name="Wang H."/>
            <person name="Ai P."/>
            <person name="Liu Z."/>
            <person name="Yi F."/>
            <person name="Sun M."/>
            <person name="An G."/>
            <person name="Cheng J."/>
            <person name="Zhang Y."/>
            <person name="Shi Q."/>
            <person name="Xie Y."/>
            <person name="Shi X."/>
            <person name="Chang Y."/>
            <person name="Huang F."/>
            <person name="Chen Y."/>
            <person name="Hong S."/>
            <person name="Mi L."/>
            <person name="Sun Q."/>
            <person name="Zhang L."/>
            <person name="Zhou B."/>
            <person name="Peng R."/>
            <person name="Zhang X."/>
            <person name="Liu F."/>
        </authorList>
    </citation>
    <scope>NUCLEOTIDE SEQUENCE [LARGE SCALE GENOMIC DNA]</scope>
    <source>
        <strain evidence="9">cv. PA1801</strain>
    </source>
</reference>
<dbReference type="CDD" id="cd09274">
    <property type="entry name" value="RNase_HI_RT_Ty3"/>
    <property type="match status" value="1"/>
</dbReference>
<gene>
    <name evidence="8" type="ORF">EPI10_000721</name>
</gene>
<organism evidence="8 9">
    <name type="scientific">Gossypium australe</name>
    <dbReference type="NCBI Taxonomy" id="47621"/>
    <lineage>
        <taxon>Eukaryota</taxon>
        <taxon>Viridiplantae</taxon>
        <taxon>Streptophyta</taxon>
        <taxon>Embryophyta</taxon>
        <taxon>Tracheophyta</taxon>
        <taxon>Spermatophyta</taxon>
        <taxon>Magnoliopsida</taxon>
        <taxon>eudicotyledons</taxon>
        <taxon>Gunneridae</taxon>
        <taxon>Pentapetalae</taxon>
        <taxon>rosids</taxon>
        <taxon>malvids</taxon>
        <taxon>Malvales</taxon>
        <taxon>Malvaceae</taxon>
        <taxon>Malvoideae</taxon>
        <taxon>Gossypium</taxon>
    </lineage>
</organism>
<dbReference type="AlphaFoldDB" id="A0A5B6V8X4"/>
<evidence type="ECO:0000256" key="3">
    <source>
        <dbReference type="ARBA" id="ARBA00022722"/>
    </source>
</evidence>
<dbReference type="PANTHER" id="PTHR37984:SF5">
    <property type="entry name" value="PROTEIN NYNRIN-LIKE"/>
    <property type="match status" value="1"/>
</dbReference>
<dbReference type="InterPro" id="IPR050951">
    <property type="entry name" value="Retrovirus_Pol_polyprotein"/>
</dbReference>
<evidence type="ECO:0000313" key="9">
    <source>
        <dbReference type="Proteomes" id="UP000325315"/>
    </source>
</evidence>
<dbReference type="InterPro" id="IPR043128">
    <property type="entry name" value="Rev_trsase/Diguanyl_cyclase"/>
</dbReference>
<keyword evidence="6" id="KW-0695">RNA-directed DNA polymerase</keyword>
<evidence type="ECO:0000313" key="8">
    <source>
        <dbReference type="EMBL" id="KAA3465567.1"/>
    </source>
</evidence>
<evidence type="ECO:0000259" key="7">
    <source>
        <dbReference type="Pfam" id="PF17917"/>
    </source>
</evidence>
<comment type="caution">
    <text evidence="8">The sequence shown here is derived from an EMBL/GenBank/DDBJ whole genome shotgun (WGS) entry which is preliminary data.</text>
</comment>
<keyword evidence="3" id="KW-0540">Nuclease</keyword>
<dbReference type="PANTHER" id="PTHR37984">
    <property type="entry name" value="PROTEIN CBG26694"/>
    <property type="match status" value="1"/>
</dbReference>
<dbReference type="OrthoDB" id="661860at2759"/>
<name>A0A5B6V8X4_9ROSI</name>
<dbReference type="SUPFAM" id="SSF56672">
    <property type="entry name" value="DNA/RNA polymerases"/>
    <property type="match status" value="1"/>
</dbReference>
<evidence type="ECO:0000256" key="1">
    <source>
        <dbReference type="ARBA" id="ARBA00022679"/>
    </source>
</evidence>
<proteinExistence type="predicted"/>
<dbReference type="EMBL" id="SMMG02000007">
    <property type="protein sequence ID" value="KAA3465567.1"/>
    <property type="molecule type" value="Genomic_DNA"/>
</dbReference>
<dbReference type="InterPro" id="IPR041373">
    <property type="entry name" value="RT_RNaseH"/>
</dbReference>
<dbReference type="Proteomes" id="UP000325315">
    <property type="component" value="Unassembled WGS sequence"/>
</dbReference>
<evidence type="ECO:0000256" key="5">
    <source>
        <dbReference type="ARBA" id="ARBA00022801"/>
    </source>
</evidence>